<reference evidence="1" key="1">
    <citation type="submission" date="2018-02" db="EMBL/GenBank/DDBJ databases">
        <title>Rhizophora mucronata_Transcriptome.</title>
        <authorList>
            <person name="Meera S.P."/>
            <person name="Sreeshan A."/>
            <person name="Augustine A."/>
        </authorList>
    </citation>
    <scope>NUCLEOTIDE SEQUENCE</scope>
    <source>
        <tissue evidence="1">Leaf</tissue>
    </source>
</reference>
<sequence>MLSPISRLSSPLANMWPYHAFRPFNKVTYVSASKGPASFSGSSANK</sequence>
<proteinExistence type="predicted"/>
<evidence type="ECO:0000313" key="1">
    <source>
        <dbReference type="EMBL" id="MBX58411.1"/>
    </source>
</evidence>
<accession>A0A2P2PUL1</accession>
<organism evidence="1">
    <name type="scientific">Rhizophora mucronata</name>
    <name type="common">Asiatic mangrove</name>
    <dbReference type="NCBI Taxonomy" id="61149"/>
    <lineage>
        <taxon>Eukaryota</taxon>
        <taxon>Viridiplantae</taxon>
        <taxon>Streptophyta</taxon>
        <taxon>Embryophyta</taxon>
        <taxon>Tracheophyta</taxon>
        <taxon>Spermatophyta</taxon>
        <taxon>Magnoliopsida</taxon>
        <taxon>eudicotyledons</taxon>
        <taxon>Gunneridae</taxon>
        <taxon>Pentapetalae</taxon>
        <taxon>rosids</taxon>
        <taxon>fabids</taxon>
        <taxon>Malpighiales</taxon>
        <taxon>Rhizophoraceae</taxon>
        <taxon>Rhizophora</taxon>
    </lineage>
</organism>
<dbReference type="AlphaFoldDB" id="A0A2P2PUL1"/>
<name>A0A2P2PUL1_RHIMU</name>
<protein>
    <submittedName>
        <fullName evidence="1">Uncharacterized protein</fullName>
    </submittedName>
</protein>
<dbReference type="EMBL" id="GGEC01077927">
    <property type="protein sequence ID" value="MBX58411.1"/>
    <property type="molecule type" value="Transcribed_RNA"/>
</dbReference>